<organism evidence="1 2">
    <name type="scientific">Artomyces pyxidatus</name>
    <dbReference type="NCBI Taxonomy" id="48021"/>
    <lineage>
        <taxon>Eukaryota</taxon>
        <taxon>Fungi</taxon>
        <taxon>Dikarya</taxon>
        <taxon>Basidiomycota</taxon>
        <taxon>Agaricomycotina</taxon>
        <taxon>Agaricomycetes</taxon>
        <taxon>Russulales</taxon>
        <taxon>Auriscalpiaceae</taxon>
        <taxon>Artomyces</taxon>
    </lineage>
</organism>
<proteinExistence type="predicted"/>
<dbReference type="EMBL" id="MU277206">
    <property type="protein sequence ID" value="KAI0062786.1"/>
    <property type="molecule type" value="Genomic_DNA"/>
</dbReference>
<comment type="caution">
    <text evidence="1">The sequence shown here is derived from an EMBL/GenBank/DDBJ whole genome shotgun (WGS) entry which is preliminary data.</text>
</comment>
<name>A0ACB8T3Q5_9AGAM</name>
<reference evidence="1" key="1">
    <citation type="submission" date="2021-03" db="EMBL/GenBank/DDBJ databases">
        <authorList>
            <consortium name="DOE Joint Genome Institute"/>
            <person name="Ahrendt S."/>
            <person name="Looney B.P."/>
            <person name="Miyauchi S."/>
            <person name="Morin E."/>
            <person name="Drula E."/>
            <person name="Courty P.E."/>
            <person name="Chicoki N."/>
            <person name="Fauchery L."/>
            <person name="Kohler A."/>
            <person name="Kuo A."/>
            <person name="Labutti K."/>
            <person name="Pangilinan J."/>
            <person name="Lipzen A."/>
            <person name="Riley R."/>
            <person name="Andreopoulos W."/>
            <person name="He G."/>
            <person name="Johnson J."/>
            <person name="Barry K.W."/>
            <person name="Grigoriev I.V."/>
            <person name="Nagy L."/>
            <person name="Hibbett D."/>
            <person name="Henrissat B."/>
            <person name="Matheny P.B."/>
            <person name="Labbe J."/>
            <person name="Martin F."/>
        </authorList>
    </citation>
    <scope>NUCLEOTIDE SEQUENCE</scope>
    <source>
        <strain evidence="1">HHB10654</strain>
    </source>
</reference>
<sequence length="127" mass="14199">MGGFYLFKSGEPQHPLSRQDVVELVRTGDLVPPTEDEIRGWSQGDGLSKTLAIAQTLWFVVQCVARRIEGLPITQLELMTLAYTTITIAMLRCVVAQAAERRRLCPRRCDVVARNRTNTRISVVLAS</sequence>
<evidence type="ECO:0000313" key="1">
    <source>
        <dbReference type="EMBL" id="KAI0062786.1"/>
    </source>
</evidence>
<accession>A0ACB8T3Q5</accession>
<reference evidence="1" key="2">
    <citation type="journal article" date="2022" name="New Phytol.">
        <title>Evolutionary transition to the ectomycorrhizal habit in the genomes of a hyperdiverse lineage of mushroom-forming fungi.</title>
        <authorList>
            <person name="Looney B."/>
            <person name="Miyauchi S."/>
            <person name="Morin E."/>
            <person name="Drula E."/>
            <person name="Courty P.E."/>
            <person name="Kohler A."/>
            <person name="Kuo A."/>
            <person name="LaButti K."/>
            <person name="Pangilinan J."/>
            <person name="Lipzen A."/>
            <person name="Riley R."/>
            <person name="Andreopoulos W."/>
            <person name="He G."/>
            <person name="Johnson J."/>
            <person name="Nolan M."/>
            <person name="Tritt A."/>
            <person name="Barry K.W."/>
            <person name="Grigoriev I.V."/>
            <person name="Nagy L.G."/>
            <person name="Hibbett D."/>
            <person name="Henrissat B."/>
            <person name="Matheny P.B."/>
            <person name="Labbe J."/>
            <person name="Martin F.M."/>
        </authorList>
    </citation>
    <scope>NUCLEOTIDE SEQUENCE</scope>
    <source>
        <strain evidence="1">HHB10654</strain>
    </source>
</reference>
<evidence type="ECO:0000313" key="2">
    <source>
        <dbReference type="Proteomes" id="UP000814140"/>
    </source>
</evidence>
<protein>
    <submittedName>
        <fullName evidence="1">Uncharacterized protein</fullName>
    </submittedName>
</protein>
<dbReference type="Proteomes" id="UP000814140">
    <property type="component" value="Unassembled WGS sequence"/>
</dbReference>
<gene>
    <name evidence="1" type="ORF">BV25DRAFT_1825331</name>
</gene>
<keyword evidence="2" id="KW-1185">Reference proteome</keyword>